<evidence type="ECO:0000313" key="6">
    <source>
        <dbReference type="Proteomes" id="UP000191518"/>
    </source>
</evidence>
<keyword evidence="1" id="KW-0677">Repeat</keyword>
<evidence type="ECO:0008006" key="7">
    <source>
        <dbReference type="Google" id="ProtNLM"/>
    </source>
</evidence>
<keyword evidence="6" id="KW-1185">Reference proteome</keyword>
<name>A0A1V6S1U3_9EURO</name>
<dbReference type="PROSITE" id="PS50088">
    <property type="entry name" value="ANK_REPEAT"/>
    <property type="match status" value="5"/>
</dbReference>
<feature type="region of interest" description="Disordered" evidence="4">
    <location>
        <begin position="1"/>
        <end position="24"/>
    </location>
</feature>
<evidence type="ECO:0000313" key="5">
    <source>
        <dbReference type="EMBL" id="OQE07690.1"/>
    </source>
</evidence>
<dbReference type="Pfam" id="PF13606">
    <property type="entry name" value="Ank_3"/>
    <property type="match status" value="1"/>
</dbReference>
<evidence type="ECO:0000256" key="2">
    <source>
        <dbReference type="ARBA" id="ARBA00023043"/>
    </source>
</evidence>
<evidence type="ECO:0000256" key="3">
    <source>
        <dbReference type="PROSITE-ProRule" id="PRU00023"/>
    </source>
</evidence>
<comment type="caution">
    <text evidence="5">The sequence shown here is derived from an EMBL/GenBank/DDBJ whole genome shotgun (WGS) entry which is preliminary data.</text>
</comment>
<dbReference type="STRING" id="29845.A0A1V6S1U3"/>
<dbReference type="AlphaFoldDB" id="A0A1V6S1U3"/>
<dbReference type="InterPro" id="IPR002110">
    <property type="entry name" value="Ankyrin_rpt"/>
</dbReference>
<dbReference type="InterPro" id="IPR036770">
    <property type="entry name" value="Ankyrin_rpt-contain_sf"/>
</dbReference>
<dbReference type="Gene3D" id="1.25.40.20">
    <property type="entry name" value="Ankyrin repeat-containing domain"/>
    <property type="match status" value="2"/>
</dbReference>
<dbReference type="SUPFAM" id="SSF48403">
    <property type="entry name" value="Ankyrin repeat"/>
    <property type="match status" value="2"/>
</dbReference>
<feature type="compositionally biased region" description="Basic and acidic residues" evidence="4">
    <location>
        <begin position="1"/>
        <end position="18"/>
    </location>
</feature>
<dbReference type="EMBL" id="MDYP01000012">
    <property type="protein sequence ID" value="OQE07690.1"/>
    <property type="molecule type" value="Genomic_DNA"/>
</dbReference>
<dbReference type="InterPro" id="IPR050889">
    <property type="entry name" value="Dendritic_Spine_Reg/Scaffold"/>
</dbReference>
<sequence length="649" mass="71450">MDTEHQEIPDDFDKHESDGDTGDQMNQSALYHAIRSGRTEVVEELLHHHPQLNHVDQQGPALIVYAFDNPDILRLLLDAGADPNAPGQAGWSPIFYAAKFGSAQVIQTLLASGADLHTRDNHGWTPICIAVDYERDENIIQVLIEGGANLMDTTTDTGKGLLHLAVCRAPHVIRLLLQFKEQLDLDQRDLEGCTPLLSTKGEGDIDALTSLIEAGADINVADSYTETSLHCAIEFETAPFRDLLLSRPEIEVNCVSVYLGSPLHSACRRSHLDCVKALLAHGADPNLISPNTWDQTPLISALLPSEYAREDIIFSMENVVHCLVRSGASVGMVVSATFYCPLATACFSATPSLIDFLLDAGASPVCVDPVSGRLPIHFAAANGIENFDTVLLAFQDNMMVTDTYGKNCLHWASQYGNNYTVEYILSQLEPSERSQAVEQADCDGWTPLCWAVCPLFNHYLNQIGSESRDHVNTVRILLKNGANPAVQCRRGTEILTPLELAQLCNAGPEIISLLRDIVSLQSELDVASTPKRVQRYTCSSTICDFCLGNVFGNIYDCSACPEHHFCIKCYPIASRVHNSELLNDGQSHVINLRPGVTEYYESKNAVSDERYNDTERGSSQMSNSEATLWETYGDELEQMGWSTWNPAGF</sequence>
<evidence type="ECO:0000256" key="4">
    <source>
        <dbReference type="SAM" id="MobiDB-lite"/>
    </source>
</evidence>
<dbReference type="Pfam" id="PF00023">
    <property type="entry name" value="Ank"/>
    <property type="match status" value="2"/>
</dbReference>
<evidence type="ECO:0000256" key="1">
    <source>
        <dbReference type="ARBA" id="ARBA00022737"/>
    </source>
</evidence>
<reference evidence="6" key="1">
    <citation type="journal article" date="2017" name="Nat. Microbiol.">
        <title>Global analysis of biosynthetic gene clusters reveals vast potential of secondary metabolite production in Penicillium species.</title>
        <authorList>
            <person name="Nielsen J.C."/>
            <person name="Grijseels S."/>
            <person name="Prigent S."/>
            <person name="Ji B."/>
            <person name="Dainat J."/>
            <person name="Nielsen K.F."/>
            <person name="Frisvad J.C."/>
            <person name="Workman M."/>
            <person name="Nielsen J."/>
        </authorList>
    </citation>
    <scope>NUCLEOTIDE SEQUENCE [LARGE SCALE GENOMIC DNA]</scope>
    <source>
        <strain evidence="6">IBT 29486</strain>
    </source>
</reference>
<accession>A0A1V6S1U3</accession>
<dbReference type="PROSITE" id="PS50297">
    <property type="entry name" value="ANK_REP_REGION"/>
    <property type="match status" value="4"/>
</dbReference>
<feature type="repeat" description="ANK" evidence="3">
    <location>
        <begin position="258"/>
        <end position="290"/>
    </location>
</feature>
<dbReference type="Pfam" id="PF12796">
    <property type="entry name" value="Ank_2"/>
    <property type="match status" value="3"/>
</dbReference>
<keyword evidence="2 3" id="KW-0040">ANK repeat</keyword>
<dbReference type="PANTHER" id="PTHR24166">
    <property type="entry name" value="ROLLING PEBBLES, ISOFORM B"/>
    <property type="match status" value="1"/>
</dbReference>
<feature type="repeat" description="ANK" evidence="3">
    <location>
        <begin position="122"/>
        <end position="155"/>
    </location>
</feature>
<feature type="repeat" description="ANK" evidence="3">
    <location>
        <begin position="25"/>
        <end position="57"/>
    </location>
</feature>
<feature type="repeat" description="ANK" evidence="3">
    <location>
        <begin position="89"/>
        <end position="121"/>
    </location>
</feature>
<feature type="repeat" description="ANK" evidence="3">
    <location>
        <begin position="191"/>
        <end position="223"/>
    </location>
</feature>
<organism evidence="5 6">
    <name type="scientific">Penicillium vulpinum</name>
    <dbReference type="NCBI Taxonomy" id="29845"/>
    <lineage>
        <taxon>Eukaryota</taxon>
        <taxon>Fungi</taxon>
        <taxon>Dikarya</taxon>
        <taxon>Ascomycota</taxon>
        <taxon>Pezizomycotina</taxon>
        <taxon>Eurotiomycetes</taxon>
        <taxon>Eurotiomycetidae</taxon>
        <taxon>Eurotiales</taxon>
        <taxon>Aspergillaceae</taxon>
        <taxon>Penicillium</taxon>
    </lineage>
</organism>
<proteinExistence type="predicted"/>
<dbReference type="SUPFAM" id="SSF57850">
    <property type="entry name" value="RING/U-box"/>
    <property type="match status" value="1"/>
</dbReference>
<protein>
    <recommendedName>
        <fullName evidence="7">ZZ-type domain-containing protein</fullName>
    </recommendedName>
</protein>
<gene>
    <name evidence="5" type="ORF">PENVUL_c012G02774</name>
</gene>
<dbReference type="PANTHER" id="PTHR24166:SF48">
    <property type="entry name" value="PROTEIN VAPYRIN"/>
    <property type="match status" value="1"/>
</dbReference>
<dbReference type="Proteomes" id="UP000191518">
    <property type="component" value="Unassembled WGS sequence"/>
</dbReference>
<dbReference type="SMART" id="SM00248">
    <property type="entry name" value="ANK"/>
    <property type="match status" value="12"/>
</dbReference>